<dbReference type="Proteomes" id="UP000324800">
    <property type="component" value="Unassembled WGS sequence"/>
</dbReference>
<dbReference type="EMBL" id="SNRW01006785">
    <property type="protein sequence ID" value="KAA6382439.1"/>
    <property type="molecule type" value="Genomic_DNA"/>
</dbReference>
<dbReference type="AlphaFoldDB" id="A0A5J4VJ81"/>
<evidence type="ECO:0000313" key="1">
    <source>
        <dbReference type="EMBL" id="KAA6382439.1"/>
    </source>
</evidence>
<comment type="caution">
    <text evidence="1">The sequence shown here is derived from an EMBL/GenBank/DDBJ whole genome shotgun (WGS) entry which is preliminary data.</text>
</comment>
<organism evidence="1 2">
    <name type="scientific">Streblomastix strix</name>
    <dbReference type="NCBI Taxonomy" id="222440"/>
    <lineage>
        <taxon>Eukaryota</taxon>
        <taxon>Metamonada</taxon>
        <taxon>Preaxostyla</taxon>
        <taxon>Oxymonadida</taxon>
        <taxon>Streblomastigidae</taxon>
        <taxon>Streblomastix</taxon>
    </lineage>
</organism>
<sequence>MFDGRSRIRGSKSGSCILITNGSGADTLEETEAEQLIGSEMCIGASIDELLAGKYYAKGSSDLSHPFKLKFCIPSL</sequence>
<protein>
    <submittedName>
        <fullName evidence="1">Uncharacterized protein</fullName>
    </submittedName>
</protein>
<proteinExistence type="predicted"/>
<evidence type="ECO:0000313" key="2">
    <source>
        <dbReference type="Proteomes" id="UP000324800"/>
    </source>
</evidence>
<accession>A0A5J4VJ81</accession>
<reference evidence="1 2" key="1">
    <citation type="submission" date="2019-03" db="EMBL/GenBank/DDBJ databases">
        <title>Single cell metagenomics reveals metabolic interactions within the superorganism composed of flagellate Streblomastix strix and complex community of Bacteroidetes bacteria on its surface.</title>
        <authorList>
            <person name="Treitli S.C."/>
            <person name="Kolisko M."/>
            <person name="Husnik F."/>
            <person name="Keeling P."/>
            <person name="Hampl V."/>
        </authorList>
    </citation>
    <scope>NUCLEOTIDE SEQUENCE [LARGE SCALE GENOMIC DNA]</scope>
    <source>
        <strain evidence="1">ST1C</strain>
    </source>
</reference>
<gene>
    <name evidence="1" type="ORF">EZS28_022035</name>
</gene>
<name>A0A5J4VJ81_9EUKA</name>